<proteinExistence type="predicted"/>
<dbReference type="EMBL" id="GL443088">
    <property type="protein sequence ID" value="EFN62595.1"/>
    <property type="molecule type" value="Genomic_DNA"/>
</dbReference>
<dbReference type="AlphaFoldDB" id="E2AVE4"/>
<organism evidence="2">
    <name type="scientific">Camponotus floridanus</name>
    <name type="common">Florida carpenter ant</name>
    <dbReference type="NCBI Taxonomy" id="104421"/>
    <lineage>
        <taxon>Eukaryota</taxon>
        <taxon>Metazoa</taxon>
        <taxon>Ecdysozoa</taxon>
        <taxon>Arthropoda</taxon>
        <taxon>Hexapoda</taxon>
        <taxon>Insecta</taxon>
        <taxon>Pterygota</taxon>
        <taxon>Neoptera</taxon>
        <taxon>Endopterygota</taxon>
        <taxon>Hymenoptera</taxon>
        <taxon>Apocrita</taxon>
        <taxon>Aculeata</taxon>
        <taxon>Formicoidea</taxon>
        <taxon>Formicidae</taxon>
        <taxon>Formicinae</taxon>
        <taxon>Camponotus</taxon>
    </lineage>
</organism>
<dbReference type="Proteomes" id="UP000000311">
    <property type="component" value="Unassembled WGS sequence"/>
</dbReference>
<keyword evidence="2" id="KW-1185">Reference proteome</keyword>
<protein>
    <submittedName>
        <fullName evidence="1">Uncharacterized protein</fullName>
    </submittedName>
</protein>
<reference evidence="1 2" key="1">
    <citation type="journal article" date="2010" name="Science">
        <title>Genomic comparison of the ants Camponotus floridanus and Harpegnathos saltator.</title>
        <authorList>
            <person name="Bonasio R."/>
            <person name="Zhang G."/>
            <person name="Ye C."/>
            <person name="Mutti N.S."/>
            <person name="Fang X."/>
            <person name="Qin N."/>
            <person name="Donahue G."/>
            <person name="Yang P."/>
            <person name="Li Q."/>
            <person name="Li C."/>
            <person name="Zhang P."/>
            <person name="Huang Z."/>
            <person name="Berger S.L."/>
            <person name="Reinberg D."/>
            <person name="Wang J."/>
            <person name="Liebig J."/>
        </authorList>
    </citation>
    <scope>NUCLEOTIDE SEQUENCE [LARGE SCALE GENOMIC DNA]</scope>
    <source>
        <strain evidence="2">C129</strain>
    </source>
</reference>
<accession>E2AVE4</accession>
<name>E2AVE4_CAMFO</name>
<sequence>YPLNFIFSTLKSRLKVLLNSTHYWITNANEEKNSFCTISFLTMLFINDVPEKFKHAVHLYDKLFFTLYNKLIKVRKDPRLKTERSNVVYKFDCKDCDALYVG</sequence>
<feature type="non-terminal residue" evidence="1">
    <location>
        <position position="1"/>
    </location>
</feature>
<evidence type="ECO:0000313" key="2">
    <source>
        <dbReference type="Proteomes" id="UP000000311"/>
    </source>
</evidence>
<gene>
    <name evidence="1" type="ORF">EAG_14523</name>
</gene>
<dbReference type="InParanoid" id="E2AVE4"/>
<evidence type="ECO:0000313" key="1">
    <source>
        <dbReference type="EMBL" id="EFN62595.1"/>
    </source>
</evidence>
<feature type="non-terminal residue" evidence="1">
    <location>
        <position position="102"/>
    </location>
</feature>